<dbReference type="RefSeq" id="XP_006825921.1">
    <property type="nucleotide sequence ID" value="XM_006825858.1"/>
</dbReference>
<dbReference type="GeneID" id="102807256"/>
<keyword evidence="1" id="KW-1015">Disulfide bond</keyword>
<sequence length="277" mass="30616">MCPIPGMTIEMKSSAEITFTVVETGLTQTLAVVGLYAEESFLLDDILQDYHIDWYDTARPSYKSSILVNKCGTVDRDPHVTTFDGVKYEFQGPCTYVLTQDCSDINNPLFQITADFRGKYSELKSKYLTRIDAVNININGNQIVRILKDNTFLINGKLTKSYTVIGDNDGTVDIKDGHPTVTLYKVGLSLTWLKETSAVDISFTGSEMRGNVCGLLGNNNGNPDDDLMTPNGNIVSDVYEFGESWTVPGRCDVRVNIQDMGIIDSGVMPNDAICRNT</sequence>
<keyword evidence="4" id="KW-1185">Reference proteome</keyword>
<evidence type="ECO:0000256" key="1">
    <source>
        <dbReference type="ARBA" id="ARBA00023157"/>
    </source>
</evidence>
<evidence type="ECO:0000256" key="2">
    <source>
        <dbReference type="ARBA" id="ARBA00023180"/>
    </source>
</evidence>
<keyword evidence="2" id="KW-0325">Glycoprotein</keyword>
<name>A0ABM0N0Y0_SACKO</name>
<gene>
    <name evidence="5" type="primary">LOC102807256</name>
</gene>
<protein>
    <submittedName>
        <fullName evidence="5">BMP-binding endothelial regulator protein-like</fullName>
    </submittedName>
</protein>
<reference evidence="5" key="1">
    <citation type="submission" date="2025-08" db="UniProtKB">
        <authorList>
            <consortium name="RefSeq"/>
        </authorList>
    </citation>
    <scope>IDENTIFICATION</scope>
    <source>
        <tissue evidence="5">Testes</tissue>
    </source>
</reference>
<evidence type="ECO:0000313" key="4">
    <source>
        <dbReference type="Proteomes" id="UP000694865"/>
    </source>
</evidence>
<evidence type="ECO:0000259" key="3">
    <source>
        <dbReference type="PROSITE" id="PS51233"/>
    </source>
</evidence>
<dbReference type="PROSITE" id="PS51233">
    <property type="entry name" value="VWFD"/>
    <property type="match status" value="1"/>
</dbReference>
<proteinExistence type="predicted"/>
<dbReference type="InterPro" id="IPR001846">
    <property type="entry name" value="VWF_type-D"/>
</dbReference>
<accession>A0ABM0N0Y0</accession>
<feature type="domain" description="VWFD" evidence="3">
    <location>
        <begin position="70"/>
        <end position="252"/>
    </location>
</feature>
<organism evidence="4 5">
    <name type="scientific">Saccoglossus kowalevskii</name>
    <name type="common">Acorn worm</name>
    <dbReference type="NCBI Taxonomy" id="10224"/>
    <lineage>
        <taxon>Eukaryota</taxon>
        <taxon>Metazoa</taxon>
        <taxon>Hemichordata</taxon>
        <taxon>Enteropneusta</taxon>
        <taxon>Harrimaniidae</taxon>
        <taxon>Saccoglossus</taxon>
    </lineage>
</organism>
<dbReference type="SMART" id="SM00216">
    <property type="entry name" value="VWD"/>
    <property type="match status" value="1"/>
</dbReference>
<dbReference type="InterPro" id="IPR050780">
    <property type="entry name" value="Mucin_vWF_Thrombospondin_sf"/>
</dbReference>
<dbReference type="Proteomes" id="UP000694865">
    <property type="component" value="Unplaced"/>
</dbReference>
<dbReference type="PANTHER" id="PTHR11339">
    <property type="entry name" value="EXTRACELLULAR MATRIX GLYCOPROTEIN RELATED"/>
    <property type="match status" value="1"/>
</dbReference>
<dbReference type="Pfam" id="PF00094">
    <property type="entry name" value="VWD"/>
    <property type="match status" value="1"/>
</dbReference>
<evidence type="ECO:0000313" key="5">
    <source>
        <dbReference type="RefSeq" id="XP_006825921.1"/>
    </source>
</evidence>